<dbReference type="AlphaFoldDB" id="A0A2G5P9X7"/>
<dbReference type="EMBL" id="PDCN02000015">
    <property type="protein sequence ID" value="PIB74694.1"/>
    <property type="molecule type" value="Genomic_DNA"/>
</dbReference>
<dbReference type="OrthoDB" id="4732585at2"/>
<keyword evidence="2" id="KW-1185">Reference proteome</keyword>
<accession>A0A2G5P9X7</accession>
<reference evidence="1 2" key="1">
    <citation type="journal article" date="2017" name="Infect. Genet. Evol.">
        <title>The new phylogeny of the genus Mycobacterium: The old and the news.</title>
        <authorList>
            <person name="Tortoli E."/>
            <person name="Fedrizzi T."/>
            <person name="Meehan C.J."/>
            <person name="Trovato A."/>
            <person name="Grottola A."/>
            <person name="Giacobazzi E."/>
            <person name="Serpini G.F."/>
            <person name="Tagliazucchi S."/>
            <person name="Fabio A."/>
            <person name="Bettua C."/>
            <person name="Bertorelli R."/>
            <person name="Frascaro F."/>
            <person name="De Sanctis V."/>
            <person name="Pecorari M."/>
            <person name="Jousson O."/>
            <person name="Segata N."/>
            <person name="Cirillo D.M."/>
        </authorList>
    </citation>
    <scope>NUCLEOTIDE SEQUENCE [LARGE SCALE GENOMIC DNA]</scope>
    <source>
        <strain evidence="1 2">CIP1034565</strain>
    </source>
</reference>
<gene>
    <name evidence="1" type="ORF">CQY22_012235</name>
</gene>
<organism evidence="1 2">
    <name type="scientific">Mycolicibacterium brumae</name>
    <dbReference type="NCBI Taxonomy" id="85968"/>
    <lineage>
        <taxon>Bacteria</taxon>
        <taxon>Bacillati</taxon>
        <taxon>Actinomycetota</taxon>
        <taxon>Actinomycetes</taxon>
        <taxon>Mycobacteriales</taxon>
        <taxon>Mycobacteriaceae</taxon>
        <taxon>Mycolicibacterium</taxon>
    </lineage>
</organism>
<evidence type="ECO:0000313" key="1">
    <source>
        <dbReference type="EMBL" id="PIB74694.1"/>
    </source>
</evidence>
<dbReference type="STRING" id="85968.GCA_900073015_00405"/>
<evidence type="ECO:0000313" key="2">
    <source>
        <dbReference type="Proteomes" id="UP000230551"/>
    </source>
</evidence>
<sequence>MATADLEISLAALEFEPEILCSCKGLCSHEDHAAHWWITLSCGCHYPFCQRALSLANLRLRLRTLDCRLCGAERISVRRVTRIRPEQP</sequence>
<dbReference type="Proteomes" id="UP000230551">
    <property type="component" value="Unassembled WGS sequence"/>
</dbReference>
<protein>
    <submittedName>
        <fullName evidence="1">Uncharacterized protein</fullName>
    </submittedName>
</protein>
<proteinExistence type="predicted"/>
<comment type="caution">
    <text evidence="1">The sequence shown here is derived from an EMBL/GenBank/DDBJ whole genome shotgun (WGS) entry which is preliminary data.</text>
</comment>
<name>A0A2G5P9X7_9MYCO</name>